<accession>A0AAE9E6P0</accession>
<organism evidence="1 2">
    <name type="scientific">Caenorhabditis briggsae</name>
    <dbReference type="NCBI Taxonomy" id="6238"/>
    <lineage>
        <taxon>Eukaryota</taxon>
        <taxon>Metazoa</taxon>
        <taxon>Ecdysozoa</taxon>
        <taxon>Nematoda</taxon>
        <taxon>Chromadorea</taxon>
        <taxon>Rhabditida</taxon>
        <taxon>Rhabditina</taxon>
        <taxon>Rhabditomorpha</taxon>
        <taxon>Rhabditoidea</taxon>
        <taxon>Rhabditidae</taxon>
        <taxon>Peloderinae</taxon>
        <taxon>Caenorhabditis</taxon>
    </lineage>
</organism>
<sequence>MTTKSSGSNRNQRCHFKYSDFYARFEWKDIWVFNQALENEPDRRKYMILVSHDKKIGERTSKNLVGRNQSKRSVVIGYGFDTISSGQSDCKGFRDAQDQEVCSKSKSKI</sequence>
<name>A0AAE9E6P0_CAEBR</name>
<evidence type="ECO:0000313" key="2">
    <source>
        <dbReference type="Proteomes" id="UP000829354"/>
    </source>
</evidence>
<dbReference type="AlphaFoldDB" id="A0AAE9E6P0"/>
<gene>
    <name evidence="1" type="ORF">L5515_002507</name>
</gene>
<dbReference type="Proteomes" id="UP000829354">
    <property type="component" value="Chromosome I"/>
</dbReference>
<dbReference type="EMBL" id="CP092620">
    <property type="protein sequence ID" value="UMM14852.1"/>
    <property type="molecule type" value="Genomic_DNA"/>
</dbReference>
<reference evidence="1 2" key="1">
    <citation type="submission" date="2022-04" db="EMBL/GenBank/DDBJ databases">
        <title>Chromosome-level reference genomes for two strains of Caenorhabditis briggsae: an improved platform for comparative genomics.</title>
        <authorList>
            <person name="Stevens L."/>
            <person name="Andersen E."/>
        </authorList>
    </citation>
    <scope>NUCLEOTIDE SEQUENCE [LARGE SCALE GENOMIC DNA]</scope>
    <source>
        <strain evidence="1">VX34</strain>
        <tissue evidence="1">Whole-organism</tissue>
    </source>
</reference>
<keyword evidence="2" id="KW-1185">Reference proteome</keyword>
<evidence type="ECO:0000313" key="1">
    <source>
        <dbReference type="EMBL" id="UMM14852.1"/>
    </source>
</evidence>
<proteinExistence type="predicted"/>
<protein>
    <submittedName>
        <fullName evidence="1">Uncharacterized protein</fullName>
    </submittedName>
</protein>